<feature type="compositionally biased region" description="Basic and acidic residues" evidence="2">
    <location>
        <begin position="298"/>
        <end position="334"/>
    </location>
</feature>
<evidence type="ECO:0000256" key="2">
    <source>
        <dbReference type="SAM" id="MobiDB-lite"/>
    </source>
</evidence>
<feature type="region of interest" description="Disordered" evidence="2">
    <location>
        <begin position="168"/>
        <end position="334"/>
    </location>
</feature>
<protein>
    <submittedName>
        <fullName evidence="3">Uncharacterized protein</fullName>
    </submittedName>
</protein>
<gene>
    <name evidence="3" type="ORF">DDB_G0289787</name>
</gene>
<dbReference type="FunCoup" id="Q54H60">
    <property type="interactions" value="877"/>
</dbReference>
<comment type="caution">
    <text evidence="3">The sequence shown here is derived from an EMBL/GenBank/DDBJ whole genome shotgun (WGS) entry which is preliminary data.</text>
</comment>
<feature type="compositionally biased region" description="Basic and acidic residues" evidence="2">
    <location>
        <begin position="275"/>
        <end position="287"/>
    </location>
</feature>
<feature type="compositionally biased region" description="Polar residues" evidence="2">
    <location>
        <begin position="186"/>
        <end position="204"/>
    </location>
</feature>
<evidence type="ECO:0000313" key="4">
    <source>
        <dbReference type="Proteomes" id="UP000002195"/>
    </source>
</evidence>
<accession>Q54H60</accession>
<dbReference type="AlphaFoldDB" id="Q54H60"/>
<dbReference type="VEuPathDB" id="AmoebaDB:DDB_G0289787"/>
<dbReference type="eggNOG" id="ENOG502SSME">
    <property type="taxonomic scope" value="Eukaryota"/>
</dbReference>
<keyword evidence="1" id="KW-0175">Coiled coil</keyword>
<dbReference type="PaxDb" id="44689-DDB0216125"/>
<feature type="compositionally biased region" description="Low complexity" evidence="2">
    <location>
        <begin position="205"/>
        <end position="220"/>
    </location>
</feature>
<sequence length="529" mass="61338">MLDFFHLKDVDEFFRLLEKKNLQNLDNQIDGPGNLNWRTTYTEKDFSKVPKFRGIIHIVQIRDLGTKIHRDLLYEIMFEKLLDIARLNNESKLLKNEIQDLKTKLDEYHNNNSTTNTDLIINSFINVIDTTTTTTTTKTTMGATSIDKKQSEGDSIDKSIELDFFKIKSDQSQQSSPSHKLEEKQNQVNNITNEIPQESIKTVKQQTQTETNQQTFSSTSPSHQNEEKQDKQEEVKQEEVKQKEGIQKEDKKEEDKKEEGKQKYGEIFIIEIPQEEEKQKEEGKQQDGENFIIEIPQEEDKQKEDKKEEDKKEDKQEEDKQKEEKLEDKQKNGEEFIIEIPQNETLEIKVDTHPRSSNDDVSTAEMEVEALKTPLFAETTFVTKQQVITNKKLLVYKQSDFFPNMTTLLQSRLKDVTVQEVKDLTKIGLNDNSYSVGDFENVFVLYAVSCMGARTDSERDAFKIKSIRSIIGDKVPIIYGVFMIGKNGPTRIKVEHTQTSISITHSMSDIGRNLQNNENLKQLQSFLQQ</sequence>
<reference evidence="3 4" key="1">
    <citation type="journal article" date="2005" name="Nature">
        <title>The genome of the social amoeba Dictyostelium discoideum.</title>
        <authorList>
            <consortium name="The Dictyostelium discoideum Sequencing Consortium"/>
            <person name="Eichinger L."/>
            <person name="Pachebat J.A."/>
            <person name="Glockner G."/>
            <person name="Rajandream M.A."/>
            <person name="Sucgang R."/>
            <person name="Berriman M."/>
            <person name="Song J."/>
            <person name="Olsen R."/>
            <person name="Szafranski K."/>
            <person name="Xu Q."/>
            <person name="Tunggal B."/>
            <person name="Kummerfeld S."/>
            <person name="Madera M."/>
            <person name="Konfortov B.A."/>
            <person name="Rivero F."/>
            <person name="Bankier A.T."/>
            <person name="Lehmann R."/>
            <person name="Hamlin N."/>
            <person name="Davies R."/>
            <person name="Gaudet P."/>
            <person name="Fey P."/>
            <person name="Pilcher K."/>
            <person name="Chen G."/>
            <person name="Saunders D."/>
            <person name="Sodergren E."/>
            <person name="Davis P."/>
            <person name="Kerhornou A."/>
            <person name="Nie X."/>
            <person name="Hall N."/>
            <person name="Anjard C."/>
            <person name="Hemphill L."/>
            <person name="Bason N."/>
            <person name="Farbrother P."/>
            <person name="Desany B."/>
            <person name="Just E."/>
            <person name="Morio T."/>
            <person name="Rost R."/>
            <person name="Churcher C."/>
            <person name="Cooper J."/>
            <person name="Haydock S."/>
            <person name="van Driessche N."/>
            <person name="Cronin A."/>
            <person name="Goodhead I."/>
            <person name="Muzny D."/>
            <person name="Mourier T."/>
            <person name="Pain A."/>
            <person name="Lu M."/>
            <person name="Harper D."/>
            <person name="Lindsay R."/>
            <person name="Hauser H."/>
            <person name="James K."/>
            <person name="Quiles M."/>
            <person name="Madan Babu M."/>
            <person name="Saito T."/>
            <person name="Buchrieser C."/>
            <person name="Wardroper A."/>
            <person name="Felder M."/>
            <person name="Thangavelu M."/>
            <person name="Johnson D."/>
            <person name="Knights A."/>
            <person name="Loulseged H."/>
            <person name="Mungall K."/>
            <person name="Oliver K."/>
            <person name="Price C."/>
            <person name="Quail M.A."/>
            <person name="Urushihara H."/>
            <person name="Hernandez J."/>
            <person name="Rabbinowitsch E."/>
            <person name="Steffen D."/>
            <person name="Sanders M."/>
            <person name="Ma J."/>
            <person name="Kohara Y."/>
            <person name="Sharp S."/>
            <person name="Simmonds M."/>
            <person name="Spiegler S."/>
            <person name="Tivey A."/>
            <person name="Sugano S."/>
            <person name="White B."/>
            <person name="Walker D."/>
            <person name="Woodward J."/>
            <person name="Winckler T."/>
            <person name="Tanaka Y."/>
            <person name="Shaulsky G."/>
            <person name="Schleicher M."/>
            <person name="Weinstock G."/>
            <person name="Rosenthal A."/>
            <person name="Cox E.C."/>
            <person name="Chisholm R.L."/>
            <person name="Gibbs R."/>
            <person name="Loomis W.F."/>
            <person name="Platzer M."/>
            <person name="Kay R.R."/>
            <person name="Williams J."/>
            <person name="Dear P.H."/>
            <person name="Noegel A.A."/>
            <person name="Barrell B."/>
            <person name="Kuspa A."/>
        </authorList>
    </citation>
    <scope>NUCLEOTIDE SEQUENCE [LARGE SCALE GENOMIC DNA]</scope>
    <source>
        <strain evidence="3 4">AX4</strain>
    </source>
</reference>
<dbReference type="EMBL" id="AAFI02000148">
    <property type="protein sequence ID" value="EAL62605.1"/>
    <property type="molecule type" value="Genomic_DNA"/>
</dbReference>
<dbReference type="KEGG" id="ddi:DDB_G0289787"/>
<dbReference type="RefSeq" id="XP_636058.1">
    <property type="nucleotide sequence ID" value="XM_630966.1"/>
</dbReference>
<dbReference type="InParanoid" id="Q54H60"/>
<keyword evidence="4" id="KW-1185">Reference proteome</keyword>
<dbReference type="dictyBase" id="DDB_G0289787"/>
<evidence type="ECO:0000313" key="3">
    <source>
        <dbReference type="EMBL" id="EAL62605.1"/>
    </source>
</evidence>
<organism evidence="3 4">
    <name type="scientific">Dictyostelium discoideum</name>
    <name type="common">Social amoeba</name>
    <dbReference type="NCBI Taxonomy" id="44689"/>
    <lineage>
        <taxon>Eukaryota</taxon>
        <taxon>Amoebozoa</taxon>
        <taxon>Evosea</taxon>
        <taxon>Eumycetozoa</taxon>
        <taxon>Dictyostelia</taxon>
        <taxon>Dictyosteliales</taxon>
        <taxon>Dictyosteliaceae</taxon>
        <taxon>Dictyostelium</taxon>
    </lineage>
</organism>
<dbReference type="GeneID" id="8627267"/>
<feature type="coiled-coil region" evidence="1">
    <location>
        <begin position="84"/>
        <end position="111"/>
    </location>
</feature>
<dbReference type="Proteomes" id="UP000002195">
    <property type="component" value="Unassembled WGS sequence"/>
</dbReference>
<dbReference type="HOGENOM" id="CLU_515296_0_0_1"/>
<evidence type="ECO:0000256" key="1">
    <source>
        <dbReference type="SAM" id="Coils"/>
    </source>
</evidence>
<dbReference type="SMR" id="Q54H60"/>
<proteinExistence type="predicted"/>
<name>Q54H60_DICDI</name>
<feature type="compositionally biased region" description="Basic and acidic residues" evidence="2">
    <location>
        <begin position="224"/>
        <end position="264"/>
    </location>
</feature>